<dbReference type="AlphaFoldDB" id="A0A914V4F2"/>
<name>A0A914V4F2_9BILA</name>
<reference evidence="2" key="1">
    <citation type="submission" date="2022-11" db="UniProtKB">
        <authorList>
            <consortium name="WormBaseParasite"/>
        </authorList>
    </citation>
    <scope>IDENTIFICATION</scope>
</reference>
<dbReference type="Proteomes" id="UP000887566">
    <property type="component" value="Unplaced"/>
</dbReference>
<sequence length="109" mass="12219">MHMVNGIDASVHWTVYRITRCTEHFWHSVHRTGPGPTCFSVDRALDRTEHNSVRSRVALHGKNLQKKVNGPDRGPTVFSAGPRYFVLDRTGTGTDLTELWTGPGPDRPP</sequence>
<organism evidence="1 2">
    <name type="scientific">Plectus sambesii</name>
    <dbReference type="NCBI Taxonomy" id="2011161"/>
    <lineage>
        <taxon>Eukaryota</taxon>
        <taxon>Metazoa</taxon>
        <taxon>Ecdysozoa</taxon>
        <taxon>Nematoda</taxon>
        <taxon>Chromadorea</taxon>
        <taxon>Plectida</taxon>
        <taxon>Plectina</taxon>
        <taxon>Plectoidea</taxon>
        <taxon>Plectidae</taxon>
        <taxon>Plectus</taxon>
    </lineage>
</organism>
<evidence type="ECO:0000313" key="2">
    <source>
        <dbReference type="WBParaSite" id="PSAMB.scaffold1452size31349.g13315.t1"/>
    </source>
</evidence>
<protein>
    <submittedName>
        <fullName evidence="2">Uncharacterized protein</fullName>
    </submittedName>
</protein>
<keyword evidence="1" id="KW-1185">Reference proteome</keyword>
<dbReference type="WBParaSite" id="PSAMB.scaffold1452size31349.g13315.t1">
    <property type="protein sequence ID" value="PSAMB.scaffold1452size31349.g13315.t1"/>
    <property type="gene ID" value="PSAMB.scaffold1452size31349.g13315"/>
</dbReference>
<proteinExistence type="predicted"/>
<evidence type="ECO:0000313" key="1">
    <source>
        <dbReference type="Proteomes" id="UP000887566"/>
    </source>
</evidence>
<accession>A0A914V4F2</accession>